<dbReference type="SMART" id="SM00729">
    <property type="entry name" value="Elp3"/>
    <property type="match status" value="1"/>
</dbReference>
<dbReference type="PANTHER" id="PTHR13932:SF1">
    <property type="entry name" value="OXYGEN-INDEPENDENT COPROPORPHYRINOGEN-III OXIDASE-LIKE PROTEIN HEMZ"/>
    <property type="match status" value="1"/>
</dbReference>
<dbReference type="PANTHER" id="PTHR13932">
    <property type="entry name" value="COPROPORPHYRINIGEN III OXIDASE"/>
    <property type="match status" value="1"/>
</dbReference>
<dbReference type="InterPro" id="IPR034505">
    <property type="entry name" value="Coproporphyrinogen-III_oxidase"/>
</dbReference>
<gene>
    <name evidence="2" type="ORF">LN736_13820</name>
</gene>
<dbReference type="InterPro" id="IPR023404">
    <property type="entry name" value="rSAM_horseshoe"/>
</dbReference>
<dbReference type="EMBL" id="JAJJPB010000020">
    <property type="protein sequence ID" value="MCC9295941.1"/>
    <property type="molecule type" value="Genomic_DNA"/>
</dbReference>
<dbReference type="InterPro" id="IPR058240">
    <property type="entry name" value="rSAM_sf"/>
</dbReference>
<dbReference type="SFLD" id="SFLDF00310">
    <property type="entry name" value="oxygen-independent_coproporphy"/>
    <property type="match status" value="1"/>
</dbReference>
<reference evidence="2" key="1">
    <citation type="submission" date="2021-11" db="EMBL/GenBank/DDBJ databases">
        <authorList>
            <person name="Qingchun L."/>
            <person name="Dong Z."/>
            <person name="Zongwei Q."/>
            <person name="Jia Z."/>
            <person name="Duotao L."/>
        </authorList>
    </citation>
    <scope>NUCLEOTIDE SEQUENCE</scope>
    <source>
        <strain evidence="2">WLY-B-L2</strain>
    </source>
</reference>
<accession>A0ABS8N801</accession>
<dbReference type="NCBIfam" id="TIGR03994">
    <property type="entry name" value="rSAM_HemZ"/>
    <property type="match status" value="1"/>
</dbReference>
<dbReference type="PROSITE" id="PS51918">
    <property type="entry name" value="RADICAL_SAM"/>
    <property type="match status" value="1"/>
</dbReference>
<dbReference type="Gene3D" id="3.80.30.20">
    <property type="entry name" value="tm_1862 like domain"/>
    <property type="match status" value="1"/>
</dbReference>
<protein>
    <submittedName>
        <fullName evidence="2">Coproporphyrinogen III oxidase</fullName>
    </submittedName>
</protein>
<sequence>MEIRIKLNSNRYRYVIFEIVNLFYDFKRIIFVKNENWDFNIVILENIVAIKDRESSYRVEFQNGLTENENIKKIVFLYFNERIQKNLPWGTLVGIRPSKIALKLVEEGRSREYIVEYFYRHFCCKKDKSELCVDIANSEKDVVNADSRNVSVYIGMPFCPTRCIYCSFASNPIEKCRNIVDDYLCSLTCELRKISNYIIEHGLNVECVYFGGGTPTAVSDEKFEKIMNEIYNGFVCNHKISEFDVECGRPDSITLNKLETMKKYKVNRISINPQTMNDSTLKFIGRGHSVEDIKEKFYMARQCGFDNINMDIIVGLPGERIDHINRTCEEIERLSPDNLTVHGLSVKRASRLYENIINNIKYSIAGNRELNSMYNRTALLAETLGMKPYYMYRQKNMVGNMENIGYTRARNSGIYNVEMIEERQTIIACGADAVTKVIFLDENRLERQANVKDVREYINRVDEMVQKKIKLLDTLY</sequence>
<evidence type="ECO:0000313" key="2">
    <source>
        <dbReference type="EMBL" id="MCC9295941.1"/>
    </source>
</evidence>
<organism evidence="2 3">
    <name type="scientific">Clostridium aromativorans</name>
    <dbReference type="NCBI Taxonomy" id="2836848"/>
    <lineage>
        <taxon>Bacteria</taxon>
        <taxon>Bacillati</taxon>
        <taxon>Bacillota</taxon>
        <taxon>Clostridia</taxon>
        <taxon>Eubacteriales</taxon>
        <taxon>Clostridiaceae</taxon>
        <taxon>Clostridium</taxon>
    </lineage>
</organism>
<keyword evidence="3" id="KW-1185">Reference proteome</keyword>
<dbReference type="Pfam" id="PF04055">
    <property type="entry name" value="Radical_SAM"/>
    <property type="match status" value="1"/>
</dbReference>
<dbReference type="NCBIfam" id="NF006060">
    <property type="entry name" value="PRK08207.1-3"/>
    <property type="match status" value="1"/>
</dbReference>
<dbReference type="InterPro" id="IPR023995">
    <property type="entry name" value="HemZ"/>
</dbReference>
<proteinExistence type="predicted"/>
<dbReference type="RefSeq" id="WP_229981745.1">
    <property type="nucleotide sequence ID" value="NZ_JAJJPB010000020.1"/>
</dbReference>
<dbReference type="InterPro" id="IPR006638">
    <property type="entry name" value="Elp3/MiaA/NifB-like_rSAM"/>
</dbReference>
<name>A0ABS8N801_9CLOT</name>
<dbReference type="SFLD" id="SFLDG01065">
    <property type="entry name" value="anaerobic_coproporphyrinogen-I"/>
    <property type="match status" value="1"/>
</dbReference>
<feature type="domain" description="Radical SAM core" evidence="1">
    <location>
        <begin position="144"/>
        <end position="387"/>
    </location>
</feature>
<dbReference type="Proteomes" id="UP001165422">
    <property type="component" value="Unassembled WGS sequence"/>
</dbReference>
<comment type="caution">
    <text evidence="2">The sequence shown here is derived from an EMBL/GenBank/DDBJ whole genome shotgun (WGS) entry which is preliminary data.</text>
</comment>
<evidence type="ECO:0000259" key="1">
    <source>
        <dbReference type="PROSITE" id="PS51918"/>
    </source>
</evidence>
<evidence type="ECO:0000313" key="3">
    <source>
        <dbReference type="Proteomes" id="UP001165422"/>
    </source>
</evidence>
<dbReference type="SFLD" id="SFLDS00029">
    <property type="entry name" value="Radical_SAM"/>
    <property type="match status" value="1"/>
</dbReference>
<dbReference type="InterPro" id="IPR007197">
    <property type="entry name" value="rSAM"/>
</dbReference>
<dbReference type="SUPFAM" id="SSF102114">
    <property type="entry name" value="Radical SAM enzymes"/>
    <property type="match status" value="1"/>
</dbReference>